<protein>
    <submittedName>
        <fullName evidence="6">Sarcosine oxidase</fullName>
    </submittedName>
</protein>
<proteinExistence type="predicted"/>
<comment type="caution">
    <text evidence="6">The sequence shown here is derived from an EMBL/GenBank/DDBJ whole genome shotgun (WGS) entry which is preliminary data.</text>
</comment>
<dbReference type="InterPro" id="IPR006076">
    <property type="entry name" value="FAD-dep_OxRdtase"/>
</dbReference>
<evidence type="ECO:0000313" key="7">
    <source>
        <dbReference type="Proteomes" id="UP000316096"/>
    </source>
</evidence>
<dbReference type="SUPFAM" id="SSF51905">
    <property type="entry name" value="FAD/NAD(P)-binding domain"/>
    <property type="match status" value="1"/>
</dbReference>
<evidence type="ECO:0000313" key="6">
    <source>
        <dbReference type="EMBL" id="TQL99412.1"/>
    </source>
</evidence>
<dbReference type="InterPro" id="IPR045170">
    <property type="entry name" value="MTOX"/>
</dbReference>
<dbReference type="AlphaFoldDB" id="A0A543CQN1"/>
<dbReference type="GO" id="GO:0008115">
    <property type="term" value="F:sarcosine oxidase activity"/>
    <property type="evidence" value="ECO:0007669"/>
    <property type="project" value="TreeGrafter"/>
</dbReference>
<feature type="domain" description="FAD dependent oxidoreductase" evidence="5">
    <location>
        <begin position="5"/>
        <end position="344"/>
    </location>
</feature>
<dbReference type="SUPFAM" id="SSF54373">
    <property type="entry name" value="FAD-linked reductases, C-terminal domain"/>
    <property type="match status" value="1"/>
</dbReference>
<organism evidence="6 7">
    <name type="scientific">Actinoallomurus bryophytorum</name>
    <dbReference type="NCBI Taxonomy" id="1490222"/>
    <lineage>
        <taxon>Bacteria</taxon>
        <taxon>Bacillati</taxon>
        <taxon>Actinomycetota</taxon>
        <taxon>Actinomycetes</taxon>
        <taxon>Streptosporangiales</taxon>
        <taxon>Thermomonosporaceae</taxon>
        <taxon>Actinoallomurus</taxon>
    </lineage>
</organism>
<dbReference type="RefSeq" id="WP_141958188.1">
    <property type="nucleotide sequence ID" value="NZ_VFOZ01000001.1"/>
</dbReference>
<dbReference type="Gene3D" id="3.50.50.60">
    <property type="entry name" value="FAD/NAD(P)-binding domain"/>
    <property type="match status" value="1"/>
</dbReference>
<evidence type="ECO:0000256" key="4">
    <source>
        <dbReference type="ARBA" id="ARBA00023002"/>
    </source>
</evidence>
<keyword evidence="7" id="KW-1185">Reference proteome</keyword>
<dbReference type="Gene3D" id="3.30.9.10">
    <property type="entry name" value="D-Amino Acid Oxidase, subunit A, domain 2"/>
    <property type="match status" value="1"/>
</dbReference>
<keyword evidence="4" id="KW-0560">Oxidoreductase</keyword>
<reference evidence="6 7" key="1">
    <citation type="submission" date="2019-06" db="EMBL/GenBank/DDBJ databases">
        <title>Sequencing the genomes of 1000 actinobacteria strains.</title>
        <authorList>
            <person name="Klenk H.-P."/>
        </authorList>
    </citation>
    <scope>NUCLEOTIDE SEQUENCE [LARGE SCALE GENOMIC DNA]</scope>
    <source>
        <strain evidence="6 7">DSM 102200</strain>
    </source>
</reference>
<dbReference type="PANTHER" id="PTHR10961:SF7">
    <property type="entry name" value="FAD DEPENDENT OXIDOREDUCTASE DOMAIN-CONTAINING PROTEIN"/>
    <property type="match status" value="1"/>
</dbReference>
<evidence type="ECO:0000256" key="2">
    <source>
        <dbReference type="ARBA" id="ARBA00022630"/>
    </source>
</evidence>
<accession>A0A543CQN1</accession>
<evidence type="ECO:0000256" key="3">
    <source>
        <dbReference type="ARBA" id="ARBA00022827"/>
    </source>
</evidence>
<sequence>MRNVDVAVVGLGLSGSATAWAAVRRGHSVAGFEAQAAGHRRGSSHGRSRIFRRAYLDPLYVELTGRAGPLWERLAAEAGQPLLDRVGGVDHGPGREPERMAALLREHGVSVELLDQAEAARRWPGIRFSGPVVHDPSGGVIDPEASMAAMVRLAATGGAEMAYETPVHGLEPADDGVRFQAGGETWHARTLVVAAGGWAGPLLDGLVPLPPLTVTQQQVFYFDRREPGPWPTIVHGASPESLEMYALPEGPLLKVGEHVNGTVTTADDRDFTVDLQARERALAYVREWLPGLDPALRSETTCLYTWAPGEDFILDRSGPIVVCSPCSGHGAKFAPLVGELVTDLVEGDAPIARFALTPPDSSQTSSSSRTW</sequence>
<name>A0A543CQN1_9ACTN</name>
<evidence type="ECO:0000259" key="5">
    <source>
        <dbReference type="Pfam" id="PF01266"/>
    </source>
</evidence>
<evidence type="ECO:0000256" key="1">
    <source>
        <dbReference type="ARBA" id="ARBA00001974"/>
    </source>
</evidence>
<dbReference type="Pfam" id="PF01266">
    <property type="entry name" value="DAO"/>
    <property type="match status" value="1"/>
</dbReference>
<gene>
    <name evidence="6" type="ORF">FB559_5093</name>
</gene>
<comment type="cofactor">
    <cofactor evidence="1">
        <name>FAD</name>
        <dbReference type="ChEBI" id="CHEBI:57692"/>
    </cofactor>
</comment>
<keyword evidence="2" id="KW-0285">Flavoprotein</keyword>
<dbReference type="PANTHER" id="PTHR10961">
    <property type="entry name" value="PEROXISOMAL SARCOSINE OXIDASE"/>
    <property type="match status" value="1"/>
</dbReference>
<dbReference type="Proteomes" id="UP000316096">
    <property type="component" value="Unassembled WGS sequence"/>
</dbReference>
<dbReference type="InterPro" id="IPR036188">
    <property type="entry name" value="FAD/NAD-bd_sf"/>
</dbReference>
<dbReference type="GO" id="GO:0050660">
    <property type="term" value="F:flavin adenine dinucleotide binding"/>
    <property type="evidence" value="ECO:0007669"/>
    <property type="project" value="InterPro"/>
</dbReference>
<dbReference type="OrthoDB" id="9806452at2"/>
<keyword evidence="3" id="KW-0274">FAD</keyword>
<dbReference type="EMBL" id="VFOZ01000001">
    <property type="protein sequence ID" value="TQL99412.1"/>
    <property type="molecule type" value="Genomic_DNA"/>
</dbReference>